<feature type="region of interest" description="Disordered" evidence="1">
    <location>
        <begin position="235"/>
        <end position="278"/>
    </location>
</feature>
<evidence type="ECO:0000256" key="1">
    <source>
        <dbReference type="SAM" id="MobiDB-lite"/>
    </source>
</evidence>
<gene>
    <name evidence="2" type="ORF">NDU88_004872</name>
</gene>
<dbReference type="Gene3D" id="3.30.250.20">
    <property type="entry name" value="L1 transposable element, C-terminal domain"/>
    <property type="match status" value="1"/>
</dbReference>
<accession>A0AAV7QFP7</accession>
<reference evidence="2" key="1">
    <citation type="journal article" date="2022" name="bioRxiv">
        <title>Sequencing and chromosome-scale assembly of the giantPleurodeles waltlgenome.</title>
        <authorList>
            <person name="Brown T."/>
            <person name="Elewa A."/>
            <person name="Iarovenko S."/>
            <person name="Subramanian E."/>
            <person name="Araus A.J."/>
            <person name="Petzold A."/>
            <person name="Susuki M."/>
            <person name="Suzuki K.-i.T."/>
            <person name="Hayashi T."/>
            <person name="Toyoda A."/>
            <person name="Oliveira C."/>
            <person name="Osipova E."/>
            <person name="Leigh N.D."/>
            <person name="Simon A."/>
            <person name="Yun M.H."/>
        </authorList>
    </citation>
    <scope>NUCLEOTIDE SEQUENCE</scope>
    <source>
        <strain evidence="2">20211129_DDA</strain>
        <tissue evidence="2">Liver</tissue>
    </source>
</reference>
<dbReference type="PANTHER" id="PTHR11505">
    <property type="entry name" value="L1 TRANSPOSABLE ELEMENT-RELATED"/>
    <property type="match status" value="1"/>
</dbReference>
<sequence length="278" mass="30969">MAGGPIQEEIGDAGAEMAGMVQALPSCEELTGGTTSLSMGVCERRTAGALRCEANPHYWTLGGERVHRVPTRRPEPGRLPRPILAKLLHYRDRNLLLQTAREKGPLQVVGSRDTFFPDFTLAVQARRATSLEVKWALREEGLRYSLLFPSKLKMMLDGATHSFQEPDEVWTWLESYRAGSTDPKQVECKQPRCCDKRRHTKDFLGDWQVTKPTSQKVHQGKRAALQAAASLMEARSFEDGQRLEPESLNGEDSMDVESMPSVAEGLPHVTPQTSDDIV</sequence>
<comment type="caution">
    <text evidence="2">The sequence shown here is derived from an EMBL/GenBank/DDBJ whole genome shotgun (WGS) entry which is preliminary data.</text>
</comment>
<dbReference type="InterPro" id="IPR004244">
    <property type="entry name" value="Transposase_22"/>
</dbReference>
<feature type="compositionally biased region" description="Basic and acidic residues" evidence="1">
    <location>
        <begin position="235"/>
        <end position="245"/>
    </location>
</feature>
<evidence type="ECO:0000313" key="3">
    <source>
        <dbReference type="Proteomes" id="UP001066276"/>
    </source>
</evidence>
<proteinExistence type="predicted"/>
<dbReference type="AlphaFoldDB" id="A0AAV7QFP7"/>
<keyword evidence="3" id="KW-1185">Reference proteome</keyword>
<name>A0AAV7QFP7_PLEWA</name>
<dbReference type="Proteomes" id="UP001066276">
    <property type="component" value="Chromosome 6"/>
</dbReference>
<organism evidence="2 3">
    <name type="scientific">Pleurodeles waltl</name>
    <name type="common">Iberian ribbed newt</name>
    <dbReference type="NCBI Taxonomy" id="8319"/>
    <lineage>
        <taxon>Eukaryota</taxon>
        <taxon>Metazoa</taxon>
        <taxon>Chordata</taxon>
        <taxon>Craniata</taxon>
        <taxon>Vertebrata</taxon>
        <taxon>Euteleostomi</taxon>
        <taxon>Amphibia</taxon>
        <taxon>Batrachia</taxon>
        <taxon>Caudata</taxon>
        <taxon>Salamandroidea</taxon>
        <taxon>Salamandridae</taxon>
        <taxon>Pleurodelinae</taxon>
        <taxon>Pleurodeles</taxon>
    </lineage>
</organism>
<evidence type="ECO:0000313" key="2">
    <source>
        <dbReference type="EMBL" id="KAJ1138489.1"/>
    </source>
</evidence>
<dbReference type="InterPro" id="IPR042566">
    <property type="entry name" value="L1_C"/>
</dbReference>
<dbReference type="EMBL" id="JANPWB010000010">
    <property type="protein sequence ID" value="KAJ1138489.1"/>
    <property type="molecule type" value="Genomic_DNA"/>
</dbReference>
<protein>
    <submittedName>
        <fullName evidence="2">Uncharacterized protein</fullName>
    </submittedName>
</protein>